<dbReference type="GO" id="GO:0016787">
    <property type="term" value="F:hydrolase activity"/>
    <property type="evidence" value="ECO:0007669"/>
    <property type="project" value="UniProtKB-KW"/>
</dbReference>
<dbReference type="Gene3D" id="3.40.50.1820">
    <property type="entry name" value="alpha/beta hydrolase"/>
    <property type="match status" value="1"/>
</dbReference>
<dbReference type="EMBL" id="WSRP01000012">
    <property type="protein sequence ID" value="MVX56584.1"/>
    <property type="molecule type" value="Genomic_DNA"/>
</dbReference>
<sequence>MGFLSDVVEAMFFRTDSMQYWHASLYGLSAVRCEIRNTERLKEHEAIAYEVLLPKGLSNFSDESPFVFFFHSAQFNMSYNMQQVAFLAEGGLPVVMFDYRGSGRSQGLLSLEGMLLDAELVWEKVCGCSVRKKKAILLGQGVGADALLRFYSRHERDVAAVVLESVYATQRGWIRDRYGPVIGDICARLLKATDIQPIDIISQVTCPLIVLRPGKDEFIRDGEKRRFDEALPKGAEIWCVKGSRYLGIFSDNASPYRVKLFSWFNQHKLTR</sequence>
<dbReference type="Pfam" id="PF12146">
    <property type="entry name" value="Hydrolase_4"/>
    <property type="match status" value="1"/>
</dbReference>
<proteinExistence type="predicted"/>
<dbReference type="OrthoDB" id="9777090at2"/>
<dbReference type="AlphaFoldDB" id="A0A6L6YGU1"/>
<evidence type="ECO:0000259" key="1">
    <source>
        <dbReference type="Pfam" id="PF12146"/>
    </source>
</evidence>
<accession>A0A6L6YGU1</accession>
<keyword evidence="3" id="KW-1185">Reference proteome</keyword>
<dbReference type="InterPro" id="IPR029058">
    <property type="entry name" value="AB_hydrolase_fold"/>
</dbReference>
<protein>
    <submittedName>
        <fullName evidence="2">Alpha/beta hydrolase</fullName>
    </submittedName>
</protein>
<dbReference type="RefSeq" id="WP_160335015.1">
    <property type="nucleotide sequence ID" value="NZ_WSRP01000012.1"/>
</dbReference>
<name>A0A6L6YGU1_9BURK</name>
<dbReference type="PANTHER" id="PTHR12277:SF81">
    <property type="entry name" value="PROTEIN ABHD13"/>
    <property type="match status" value="1"/>
</dbReference>
<gene>
    <name evidence="2" type="ORF">E5987_05085</name>
</gene>
<evidence type="ECO:0000313" key="3">
    <source>
        <dbReference type="Proteomes" id="UP000472580"/>
    </source>
</evidence>
<feature type="domain" description="Serine aminopeptidase S33" evidence="1">
    <location>
        <begin position="67"/>
        <end position="165"/>
    </location>
</feature>
<dbReference type="InterPro" id="IPR022742">
    <property type="entry name" value="Hydrolase_4"/>
</dbReference>
<comment type="caution">
    <text evidence="2">The sequence shown here is derived from an EMBL/GenBank/DDBJ whole genome shotgun (WGS) entry which is preliminary data.</text>
</comment>
<reference evidence="2 3" key="1">
    <citation type="submission" date="2019-12" db="EMBL/GenBank/DDBJ databases">
        <title>Microbes associate with the intestines of laboratory mice.</title>
        <authorList>
            <person name="Navarre W."/>
            <person name="Wong E."/>
        </authorList>
    </citation>
    <scope>NUCLEOTIDE SEQUENCE [LARGE SCALE GENOMIC DNA]</scope>
    <source>
        <strain evidence="2 3">NM82_D38</strain>
    </source>
</reference>
<dbReference type="Proteomes" id="UP000472580">
    <property type="component" value="Unassembled WGS sequence"/>
</dbReference>
<organism evidence="2 3">
    <name type="scientific">Parasutterella muris</name>
    <dbReference type="NCBI Taxonomy" id="2565572"/>
    <lineage>
        <taxon>Bacteria</taxon>
        <taxon>Pseudomonadati</taxon>
        <taxon>Pseudomonadota</taxon>
        <taxon>Betaproteobacteria</taxon>
        <taxon>Burkholderiales</taxon>
        <taxon>Sutterellaceae</taxon>
        <taxon>Parasutterella</taxon>
    </lineage>
</organism>
<keyword evidence="2" id="KW-0378">Hydrolase</keyword>
<dbReference type="SUPFAM" id="SSF53474">
    <property type="entry name" value="alpha/beta-Hydrolases"/>
    <property type="match status" value="1"/>
</dbReference>
<dbReference type="PANTHER" id="PTHR12277">
    <property type="entry name" value="ALPHA/BETA HYDROLASE DOMAIN-CONTAINING PROTEIN"/>
    <property type="match status" value="1"/>
</dbReference>
<evidence type="ECO:0000313" key="2">
    <source>
        <dbReference type="EMBL" id="MVX56584.1"/>
    </source>
</evidence>